<dbReference type="PANTHER" id="PTHR35519:SF2">
    <property type="entry name" value="PH DOMAIN PROTEIN"/>
    <property type="match status" value="1"/>
</dbReference>
<comment type="caution">
    <text evidence="2">The sequence shown here is derived from an EMBL/GenBank/DDBJ whole genome shotgun (WGS) entry which is preliminary data.</text>
</comment>
<organism evidence="2 3">
    <name type="scientific">Candida parapsilosis</name>
    <name type="common">Yeast</name>
    <dbReference type="NCBI Taxonomy" id="5480"/>
    <lineage>
        <taxon>Eukaryota</taxon>
        <taxon>Fungi</taxon>
        <taxon>Dikarya</taxon>
        <taxon>Ascomycota</taxon>
        <taxon>Saccharomycotina</taxon>
        <taxon>Pichiomycetes</taxon>
        <taxon>Debaryomycetaceae</taxon>
        <taxon>Candida/Lodderomyces clade</taxon>
        <taxon>Candida</taxon>
    </lineage>
</organism>
<feature type="transmembrane region" description="Helical" evidence="1">
    <location>
        <begin position="84"/>
        <end position="106"/>
    </location>
</feature>
<accession>A0A8X7NPR0</accession>
<sequence length="225" mass="24835">MSQLFYKYFLQKANLDHLVTFGEQDDPYFEEIPEQELHFYQRKGAKRKRKLPSFIPQHDLKILNKFKKRAYRLDLQLSLCGLRLGWAGIIGLIPGIGDVIALFFALQLVKLAREIEGGLPKSLEAQMMANVSFDFGIGLIPVVGDFINVLYKCNSRNFVLLEKHLIKKYGNGAAATATTARSAPATTSVDHEIGHNQHKGTYAAVGGDGDGGGFGSTAHDPANKV</sequence>
<evidence type="ECO:0000256" key="1">
    <source>
        <dbReference type="SAM" id="Phobius"/>
    </source>
</evidence>
<dbReference type="OrthoDB" id="2103474at2759"/>
<dbReference type="PANTHER" id="PTHR35519">
    <property type="entry name" value="MEMBRANE PROTEINS"/>
    <property type="match status" value="1"/>
</dbReference>
<dbReference type="InterPro" id="IPR025187">
    <property type="entry name" value="DUF4112"/>
</dbReference>
<keyword evidence="1" id="KW-1133">Transmembrane helix</keyword>
<name>A0A8X7NPR0_CANPA</name>
<dbReference type="AlphaFoldDB" id="A0A8X7NPR0"/>
<dbReference type="Pfam" id="PF13430">
    <property type="entry name" value="DUF4112"/>
    <property type="match status" value="1"/>
</dbReference>
<protein>
    <recommendedName>
        <fullName evidence="4">DUF4112 domain-containing protein</fullName>
    </recommendedName>
</protein>
<evidence type="ECO:0000313" key="2">
    <source>
        <dbReference type="EMBL" id="KAF6057095.1"/>
    </source>
</evidence>
<gene>
    <name evidence="2" type="ORF">FOB60_001650</name>
</gene>
<dbReference type="EMBL" id="JABWAB010000003">
    <property type="protein sequence ID" value="KAF6057095.1"/>
    <property type="molecule type" value="Genomic_DNA"/>
</dbReference>
<evidence type="ECO:0000313" key="3">
    <source>
        <dbReference type="Proteomes" id="UP000590412"/>
    </source>
</evidence>
<keyword evidence="1" id="KW-0812">Transmembrane</keyword>
<evidence type="ECO:0008006" key="4">
    <source>
        <dbReference type="Google" id="ProtNLM"/>
    </source>
</evidence>
<reference evidence="2" key="1">
    <citation type="submission" date="2020-03" db="EMBL/GenBank/DDBJ databases">
        <title>FDA dAtabase for Regulatory Grade micrObial Sequences (FDA-ARGOS): Supporting development and validation of Infectious Disease Dx tests.</title>
        <authorList>
            <person name="Campos J."/>
            <person name="Goldberg B."/>
            <person name="Tallon L."/>
            <person name="Sadzewicz L."/>
            <person name="Vavikolanu K."/>
            <person name="Mehta A."/>
            <person name="Aluvathingal J."/>
            <person name="Nadendla S."/>
            <person name="Nandy P."/>
            <person name="Geyer C."/>
            <person name="Yan Y."/>
            <person name="Sichtig H."/>
        </authorList>
    </citation>
    <scope>NUCLEOTIDE SEQUENCE [LARGE SCALE GENOMIC DNA]</scope>
    <source>
        <strain evidence="2">FDAARGOS_652</strain>
    </source>
</reference>
<proteinExistence type="predicted"/>
<keyword evidence="1" id="KW-0472">Membrane</keyword>
<dbReference type="Proteomes" id="UP000590412">
    <property type="component" value="Unassembled WGS sequence"/>
</dbReference>